<dbReference type="GeneID" id="103600855"/>
<name>A0ABM0RS21_GALVR</name>
<sequence>MREIPWRAGSVLGDVVSTLNHTYQAPNSAPSVFYFEKSGSEANSQTELHEPRWKNVSFSVSFMTALQAAHF</sequence>
<keyword evidence="1" id="KW-1185">Reference proteome</keyword>
<organism evidence="1 2">
    <name type="scientific">Galeopterus variegatus</name>
    <name type="common">Malayan flying lemur</name>
    <name type="synonym">Cynocephalus variegatus</name>
    <dbReference type="NCBI Taxonomy" id="482537"/>
    <lineage>
        <taxon>Eukaryota</taxon>
        <taxon>Metazoa</taxon>
        <taxon>Chordata</taxon>
        <taxon>Craniata</taxon>
        <taxon>Vertebrata</taxon>
        <taxon>Euteleostomi</taxon>
        <taxon>Mammalia</taxon>
        <taxon>Eutheria</taxon>
        <taxon>Euarchontoglires</taxon>
        <taxon>Dermoptera</taxon>
        <taxon>Cynocephalidae</taxon>
        <taxon>Galeopterus</taxon>
    </lineage>
</organism>
<dbReference type="RefSeq" id="XP_008583412.1">
    <property type="nucleotide sequence ID" value="XM_008585190.1"/>
</dbReference>
<accession>A0ABM0RS21</accession>
<reference evidence="2" key="1">
    <citation type="submission" date="2025-08" db="UniProtKB">
        <authorList>
            <consortium name="RefSeq"/>
        </authorList>
    </citation>
    <scope>IDENTIFICATION</scope>
</reference>
<evidence type="ECO:0000313" key="2">
    <source>
        <dbReference type="RefSeq" id="XP_008583412.1"/>
    </source>
</evidence>
<dbReference type="Proteomes" id="UP000694923">
    <property type="component" value="Unplaced"/>
</dbReference>
<proteinExistence type="predicted"/>
<gene>
    <name evidence="2" type="primary">SPHAR</name>
</gene>
<protein>
    <submittedName>
        <fullName evidence="2">Protein SPHAR</fullName>
    </submittedName>
</protein>
<evidence type="ECO:0000313" key="1">
    <source>
        <dbReference type="Proteomes" id="UP000694923"/>
    </source>
</evidence>